<accession>A0A1G2PNY9</accession>
<proteinExistence type="predicted"/>
<dbReference type="EMBL" id="MHST01000002">
    <property type="protein sequence ID" value="OHA50027.1"/>
    <property type="molecule type" value="Genomic_DNA"/>
</dbReference>
<dbReference type="InterPro" id="IPR029063">
    <property type="entry name" value="SAM-dependent_MTases_sf"/>
</dbReference>
<name>A0A1G2PNY9_TERXR</name>
<dbReference type="SUPFAM" id="SSF53335">
    <property type="entry name" value="S-adenosyl-L-methionine-dependent methyltransferases"/>
    <property type="match status" value="1"/>
</dbReference>
<dbReference type="CDD" id="cd02440">
    <property type="entry name" value="AdoMet_MTases"/>
    <property type="match status" value="1"/>
</dbReference>
<evidence type="ECO:0008006" key="3">
    <source>
        <dbReference type="Google" id="ProtNLM"/>
    </source>
</evidence>
<dbReference type="AlphaFoldDB" id="A0A1G2PNY9"/>
<dbReference type="Gene3D" id="3.40.50.150">
    <property type="entry name" value="Vaccinia Virus protein VP39"/>
    <property type="match status" value="1"/>
</dbReference>
<protein>
    <recommendedName>
        <fullName evidence="3">Methyltransferase domain-containing protein</fullName>
    </recommendedName>
</protein>
<organism evidence="1 2">
    <name type="scientific">Terrybacteria sp. (strain RIFCSPHIGHO2_01_FULL_58_15)</name>
    <dbReference type="NCBI Taxonomy" id="1802363"/>
    <lineage>
        <taxon>Bacteria</taxon>
        <taxon>Candidatus Terryibacteriota</taxon>
    </lineage>
</organism>
<gene>
    <name evidence="1" type="ORF">A2682_02090</name>
</gene>
<sequence>MQFSLKDSFNKHSKNYSERVMDRKSWANLSCEDSLVIEIINEMRRNGKTFEIVDAGCGTGDRLRYILENVHIDRSEIKSIYGLDYADSMLAIAREQKYLDKPLYDKLTTVDLTSEPGPYTGNLVLCLWGILNGITENRASIFNNLAKQCVDDGVIIFDILTIKALKVLKDREATLLKDRSDLEPFTDINTLWYARNDATIGYMKLFTIDELNNFISNAGLKYKKVWGYNHKDLNPQTVVENDIAVPEQAERDFSVLFCVVSH</sequence>
<reference evidence="1 2" key="1">
    <citation type="journal article" date="2016" name="Nat. Commun.">
        <title>Thousands of microbial genomes shed light on interconnected biogeochemical processes in an aquifer system.</title>
        <authorList>
            <person name="Anantharaman K."/>
            <person name="Brown C.T."/>
            <person name="Hug L.A."/>
            <person name="Sharon I."/>
            <person name="Castelle C.J."/>
            <person name="Probst A.J."/>
            <person name="Thomas B.C."/>
            <person name="Singh A."/>
            <person name="Wilkins M.J."/>
            <person name="Karaoz U."/>
            <person name="Brodie E.L."/>
            <person name="Williams K.H."/>
            <person name="Hubbard S.S."/>
            <person name="Banfield J.F."/>
        </authorList>
    </citation>
    <scope>NUCLEOTIDE SEQUENCE [LARGE SCALE GENOMIC DNA]</scope>
    <source>
        <strain evidence="2">RIFCSPHIGHO2_01_FULL_58_15</strain>
    </source>
</reference>
<evidence type="ECO:0000313" key="1">
    <source>
        <dbReference type="EMBL" id="OHA50027.1"/>
    </source>
</evidence>
<evidence type="ECO:0000313" key="2">
    <source>
        <dbReference type="Proteomes" id="UP000178690"/>
    </source>
</evidence>
<dbReference type="Proteomes" id="UP000178690">
    <property type="component" value="Unassembled WGS sequence"/>
</dbReference>
<comment type="caution">
    <text evidence="1">The sequence shown here is derived from an EMBL/GenBank/DDBJ whole genome shotgun (WGS) entry which is preliminary data.</text>
</comment>